<organism evidence="1 2">
    <name type="scientific">Hibiscus sabdariffa</name>
    <name type="common">roselle</name>
    <dbReference type="NCBI Taxonomy" id="183260"/>
    <lineage>
        <taxon>Eukaryota</taxon>
        <taxon>Viridiplantae</taxon>
        <taxon>Streptophyta</taxon>
        <taxon>Embryophyta</taxon>
        <taxon>Tracheophyta</taxon>
        <taxon>Spermatophyta</taxon>
        <taxon>Magnoliopsida</taxon>
        <taxon>eudicotyledons</taxon>
        <taxon>Gunneridae</taxon>
        <taxon>Pentapetalae</taxon>
        <taxon>rosids</taxon>
        <taxon>malvids</taxon>
        <taxon>Malvales</taxon>
        <taxon>Malvaceae</taxon>
        <taxon>Malvoideae</taxon>
        <taxon>Hibiscus</taxon>
    </lineage>
</organism>
<reference evidence="1 2" key="1">
    <citation type="journal article" date="2024" name="G3 (Bethesda)">
        <title>Genome assembly of Hibiscus sabdariffa L. provides insights into metabolisms of medicinal natural products.</title>
        <authorList>
            <person name="Kim T."/>
        </authorList>
    </citation>
    <scope>NUCLEOTIDE SEQUENCE [LARGE SCALE GENOMIC DNA]</scope>
    <source>
        <strain evidence="1">TK-2024</strain>
        <tissue evidence="1">Old leaves</tissue>
    </source>
</reference>
<evidence type="ECO:0000313" key="1">
    <source>
        <dbReference type="EMBL" id="KAK8564230.1"/>
    </source>
</evidence>
<accession>A0ABR2EQX0</accession>
<gene>
    <name evidence="1" type="ORF">V6N12_036359</name>
</gene>
<dbReference type="Proteomes" id="UP001472677">
    <property type="component" value="Unassembled WGS sequence"/>
</dbReference>
<keyword evidence="2" id="KW-1185">Reference proteome</keyword>
<protein>
    <submittedName>
        <fullName evidence="1">Uncharacterized protein</fullName>
    </submittedName>
</protein>
<comment type="caution">
    <text evidence="1">The sequence shown here is derived from an EMBL/GenBank/DDBJ whole genome shotgun (WGS) entry which is preliminary data.</text>
</comment>
<name>A0ABR2EQX0_9ROSI</name>
<evidence type="ECO:0000313" key="2">
    <source>
        <dbReference type="Proteomes" id="UP001472677"/>
    </source>
</evidence>
<sequence>MPMFLPHQSLVNPVSYTPSHSVSTVPTSPLAPFASSFSSANVVLPSISCGAPLAGPSASKDVVWSKIITRDILSTQSDSTFPLVIVSPEGLNEVGNPVADEPRVDTGLGLTEVTAPETDGSCGATRSTSTEQRFFYGLALESQEVHADPWLCSGSVLGSIRELRDDPESVASADPVCEVDPHGLGSVPTSSGHDSLREELGEASLHNDVQLDLGFSSVLARTDSVAPSEVHGSRSSEIDASSSTANLHPMNGCLVVVSFDCAGADYSQCCCFSKLEVSR</sequence>
<dbReference type="EMBL" id="JBBPBM010000011">
    <property type="protein sequence ID" value="KAK8564230.1"/>
    <property type="molecule type" value="Genomic_DNA"/>
</dbReference>
<proteinExistence type="predicted"/>